<dbReference type="Proteomes" id="UP000324222">
    <property type="component" value="Unassembled WGS sequence"/>
</dbReference>
<feature type="region of interest" description="Disordered" evidence="1">
    <location>
        <begin position="1"/>
        <end position="52"/>
    </location>
</feature>
<organism evidence="2 3">
    <name type="scientific">Portunus trituberculatus</name>
    <name type="common">Swimming crab</name>
    <name type="synonym">Neptunus trituberculatus</name>
    <dbReference type="NCBI Taxonomy" id="210409"/>
    <lineage>
        <taxon>Eukaryota</taxon>
        <taxon>Metazoa</taxon>
        <taxon>Ecdysozoa</taxon>
        <taxon>Arthropoda</taxon>
        <taxon>Crustacea</taxon>
        <taxon>Multicrustacea</taxon>
        <taxon>Malacostraca</taxon>
        <taxon>Eumalacostraca</taxon>
        <taxon>Eucarida</taxon>
        <taxon>Decapoda</taxon>
        <taxon>Pleocyemata</taxon>
        <taxon>Brachyura</taxon>
        <taxon>Eubrachyura</taxon>
        <taxon>Portunoidea</taxon>
        <taxon>Portunidae</taxon>
        <taxon>Portuninae</taxon>
        <taxon>Portunus</taxon>
    </lineage>
</organism>
<sequence>MVNKNVKKETLNIQQQSVLRNRRAKDGDDESRPEPPHVLPLHQRRHEGLRRRGGDLRAASVYTNTIFFVAHSTFSSWSHAASGGHRAGLSWSISPAVVCCRCGVWRGLGREGAGATRTEGRCGYWSFCLHKTRHYERFTAPSPALSTAHLCLPPPPSPPPPSLLSCPSPHIATASPRHNTPTSSSLIPPAPLRPLFYSFLATTAAP</sequence>
<name>A0A5B7FG47_PORTR</name>
<evidence type="ECO:0000313" key="2">
    <source>
        <dbReference type="EMBL" id="MPC45462.1"/>
    </source>
</evidence>
<dbReference type="AlphaFoldDB" id="A0A5B7FG47"/>
<protein>
    <submittedName>
        <fullName evidence="2">Uncharacterized protein</fullName>
    </submittedName>
</protein>
<evidence type="ECO:0000313" key="3">
    <source>
        <dbReference type="Proteomes" id="UP000324222"/>
    </source>
</evidence>
<evidence type="ECO:0000256" key="1">
    <source>
        <dbReference type="SAM" id="MobiDB-lite"/>
    </source>
</evidence>
<proteinExistence type="predicted"/>
<feature type="compositionally biased region" description="Basic and acidic residues" evidence="1">
    <location>
        <begin position="1"/>
        <end position="10"/>
    </location>
</feature>
<reference evidence="2 3" key="1">
    <citation type="submission" date="2019-05" db="EMBL/GenBank/DDBJ databases">
        <title>Another draft genome of Portunus trituberculatus and its Hox gene families provides insights of decapod evolution.</title>
        <authorList>
            <person name="Jeong J.-H."/>
            <person name="Song I."/>
            <person name="Kim S."/>
            <person name="Choi T."/>
            <person name="Kim D."/>
            <person name="Ryu S."/>
            <person name="Kim W."/>
        </authorList>
    </citation>
    <scope>NUCLEOTIDE SEQUENCE [LARGE SCALE GENOMIC DNA]</scope>
    <source>
        <tissue evidence="2">Muscle</tissue>
    </source>
</reference>
<dbReference type="EMBL" id="VSRR010006743">
    <property type="protein sequence ID" value="MPC45462.1"/>
    <property type="molecule type" value="Genomic_DNA"/>
</dbReference>
<gene>
    <name evidence="2" type="ORF">E2C01_039161</name>
</gene>
<feature type="compositionally biased region" description="Basic and acidic residues" evidence="1">
    <location>
        <begin position="24"/>
        <end position="35"/>
    </location>
</feature>
<accession>A0A5B7FG47</accession>
<keyword evidence="3" id="KW-1185">Reference proteome</keyword>
<comment type="caution">
    <text evidence="2">The sequence shown here is derived from an EMBL/GenBank/DDBJ whole genome shotgun (WGS) entry which is preliminary data.</text>
</comment>